<dbReference type="EMBL" id="JAGDFM010000049">
    <property type="protein sequence ID" value="KAG7389134.1"/>
    <property type="molecule type" value="Genomic_DNA"/>
</dbReference>
<reference evidence="1" key="1">
    <citation type="submission" date="2021-02" db="EMBL/GenBank/DDBJ databases">
        <authorList>
            <person name="Palmer J.M."/>
        </authorList>
    </citation>
    <scope>NUCLEOTIDE SEQUENCE</scope>
    <source>
        <strain evidence="1">SCRP734</strain>
    </source>
</reference>
<name>A0A8T1WA86_9STRA</name>
<evidence type="ECO:0000313" key="2">
    <source>
        <dbReference type="Proteomes" id="UP000694044"/>
    </source>
</evidence>
<dbReference type="AlphaFoldDB" id="A0A8T1WA86"/>
<protein>
    <submittedName>
        <fullName evidence="1">Uncharacterized protein</fullName>
    </submittedName>
</protein>
<sequence length="104" mass="11678">MVGTGNTGNERTATALVRHHAVLEPHFNGEVVSERVQAAMKRRRRNLDTFHVARLSLSMLVEPAVRPRPKGDVTPRRPLLAFTKQHWAWEAGEAGGRDDEREAC</sequence>
<evidence type="ECO:0000313" key="1">
    <source>
        <dbReference type="EMBL" id="KAG7389134.1"/>
    </source>
</evidence>
<keyword evidence="2" id="KW-1185">Reference proteome</keyword>
<dbReference type="OrthoDB" id="128583at2759"/>
<gene>
    <name evidence="1" type="ORF">PHYPSEUDO_011112</name>
</gene>
<comment type="caution">
    <text evidence="1">The sequence shown here is derived from an EMBL/GenBank/DDBJ whole genome shotgun (WGS) entry which is preliminary data.</text>
</comment>
<accession>A0A8T1WA86</accession>
<dbReference type="Proteomes" id="UP000694044">
    <property type="component" value="Unassembled WGS sequence"/>
</dbReference>
<proteinExistence type="predicted"/>
<organism evidence="1 2">
    <name type="scientific">Phytophthora pseudosyringae</name>
    <dbReference type="NCBI Taxonomy" id="221518"/>
    <lineage>
        <taxon>Eukaryota</taxon>
        <taxon>Sar</taxon>
        <taxon>Stramenopiles</taxon>
        <taxon>Oomycota</taxon>
        <taxon>Peronosporomycetes</taxon>
        <taxon>Peronosporales</taxon>
        <taxon>Peronosporaceae</taxon>
        <taxon>Phytophthora</taxon>
    </lineage>
</organism>